<keyword evidence="2" id="KW-0675">Receptor</keyword>
<reference evidence="2" key="1">
    <citation type="submission" date="2022-01" db="EMBL/GenBank/DDBJ databases">
        <title>Genome Sequence Resource for Two Populations of Ditylenchus destructor, the Migratory Endoparasitic Phytonematode.</title>
        <authorList>
            <person name="Zhang H."/>
            <person name="Lin R."/>
            <person name="Xie B."/>
        </authorList>
    </citation>
    <scope>NUCLEOTIDE SEQUENCE</scope>
    <source>
        <strain evidence="2">BazhouSP</strain>
    </source>
</reference>
<dbReference type="EMBL" id="JAKKPZ010000194">
    <property type="protein sequence ID" value="KAI1699044.1"/>
    <property type="molecule type" value="Genomic_DNA"/>
</dbReference>
<organism evidence="2 3">
    <name type="scientific">Ditylenchus destructor</name>
    <dbReference type="NCBI Taxonomy" id="166010"/>
    <lineage>
        <taxon>Eukaryota</taxon>
        <taxon>Metazoa</taxon>
        <taxon>Ecdysozoa</taxon>
        <taxon>Nematoda</taxon>
        <taxon>Chromadorea</taxon>
        <taxon>Rhabditida</taxon>
        <taxon>Tylenchina</taxon>
        <taxon>Tylenchomorpha</taxon>
        <taxon>Sphaerularioidea</taxon>
        <taxon>Anguinidae</taxon>
        <taxon>Anguininae</taxon>
        <taxon>Ditylenchus</taxon>
    </lineage>
</organism>
<evidence type="ECO:0000313" key="3">
    <source>
        <dbReference type="Proteomes" id="UP001201812"/>
    </source>
</evidence>
<accession>A0AAD4MNV3</accession>
<evidence type="ECO:0000256" key="1">
    <source>
        <dbReference type="SAM" id="MobiDB-lite"/>
    </source>
</evidence>
<gene>
    <name evidence="2" type="ORF">DdX_17563</name>
</gene>
<name>A0AAD4MNV3_9BILA</name>
<dbReference type="AlphaFoldDB" id="A0AAD4MNV3"/>
<keyword evidence="3" id="KW-1185">Reference proteome</keyword>
<comment type="caution">
    <text evidence="2">The sequence shown here is derived from an EMBL/GenBank/DDBJ whole genome shotgun (WGS) entry which is preliminary data.</text>
</comment>
<protein>
    <submittedName>
        <fullName evidence="2">Neuronal acetylcholine receptor subunit alpha-7-like</fullName>
    </submittedName>
</protein>
<feature type="region of interest" description="Disordered" evidence="1">
    <location>
        <begin position="94"/>
        <end position="113"/>
    </location>
</feature>
<evidence type="ECO:0000313" key="2">
    <source>
        <dbReference type="EMBL" id="KAI1699044.1"/>
    </source>
</evidence>
<sequence length="202" mass="22831">MLDPGKDLMAGIEIGRRLDQKVSRSKGVEIGRCRDQKVSRSKVSRSKGVEIGRCRDRKVSRSKGVEIKRCRDQKVSRSEGVEIKRCRDRKVSRSKGVEIKRATTSPNKAKHNKGASSLSAVKWLSTFPALWQLASDVPEGIEYSPMISNIRAITSPKTKHGREMSLRSAQQRSILFFVRSEMALNVHKDNHCGRLLLTFQKE</sequence>
<proteinExistence type="predicted"/>
<dbReference type="Proteomes" id="UP001201812">
    <property type="component" value="Unassembled WGS sequence"/>
</dbReference>